<dbReference type="GO" id="GO:0046872">
    <property type="term" value="F:metal ion binding"/>
    <property type="evidence" value="ECO:0007669"/>
    <property type="project" value="UniProtKB-KW"/>
</dbReference>
<feature type="active site" description="Nucleophile" evidence="2">
    <location>
        <position position="133"/>
    </location>
</feature>
<evidence type="ECO:0000313" key="7">
    <source>
        <dbReference type="Proteomes" id="UP000274429"/>
    </source>
</evidence>
<dbReference type="GO" id="GO:0016020">
    <property type="term" value="C:membrane"/>
    <property type="evidence" value="ECO:0007669"/>
    <property type="project" value="GOC"/>
</dbReference>
<proteinExistence type="inferred from homology"/>
<dbReference type="Pfam" id="PF04734">
    <property type="entry name" value="Ceramidase_alk"/>
    <property type="match status" value="1"/>
</dbReference>
<dbReference type="Proteomes" id="UP000274429">
    <property type="component" value="Unassembled WGS sequence"/>
</dbReference>
<feature type="binding site" evidence="3">
    <location>
        <position position="331"/>
    </location>
    <ligand>
        <name>Zn(2+)</name>
        <dbReference type="ChEBI" id="CHEBI:29105"/>
    </ligand>
</feature>
<dbReference type="GO" id="GO:0046514">
    <property type="term" value="P:ceramide catabolic process"/>
    <property type="evidence" value="ECO:0007669"/>
    <property type="project" value="InterPro"/>
</dbReference>
<dbReference type="EC" id="3.5.1.23" evidence="4"/>
<dbReference type="OrthoDB" id="191371at2759"/>
<evidence type="ECO:0000256" key="4">
    <source>
        <dbReference type="RuleBase" id="RU366019"/>
    </source>
</evidence>
<name>A0A0R3WPY8_HYDTA</name>
<dbReference type="PANTHER" id="PTHR12670">
    <property type="entry name" value="CERAMIDASE"/>
    <property type="match status" value="1"/>
</dbReference>
<feature type="binding site" evidence="3">
    <location>
        <position position="79"/>
    </location>
    <ligand>
        <name>Zn(2+)</name>
        <dbReference type="ChEBI" id="CHEBI:29105"/>
    </ligand>
</feature>
<reference evidence="6 7" key="2">
    <citation type="submission" date="2018-11" db="EMBL/GenBank/DDBJ databases">
        <authorList>
            <consortium name="Pathogen Informatics"/>
        </authorList>
    </citation>
    <scope>NUCLEOTIDE SEQUENCE [LARGE SCALE GENOMIC DNA]</scope>
</reference>
<sequence>MPQQRSVKLAFQSLTAGRILYASGDLANASINRSPLSYQQNPETERNLYPHDVDQRMLLLKFVANDGRELGALNWFAVHGTSLNKTNRLVSSDNKGLAELLFERWMNDVNTGKGVKGHNFVAAFAQANEGDVSPNTRGARCVDTGAPCDPLTSACSNGKVQKCIALGPGANGDMFESARLIAQRQFEMAKELYIKANRELIGENDAVIDFRHQFVDMTNVNVTYGSGEHKGVTTGRTCTPALGYSFAAGTTDGPGIADFTQGKRMLNETTFWSLLSRLLPKPSKDMIECHAPKPILIPTGLMNYPLPWHPSIVETQIFRIGRLVIVGLPGEFTTMAGRRIVRAMSQVSAQLKET</sequence>
<comment type="similarity">
    <text evidence="4">Belongs to the neutral ceramidase family.</text>
</comment>
<comment type="cofactor">
    <cofactor evidence="3">
        <name>Zn(2+)</name>
        <dbReference type="ChEBI" id="CHEBI:29105"/>
    </cofactor>
    <text evidence="3">Binds 1 zinc ion per subunit.</text>
</comment>
<evidence type="ECO:0000256" key="1">
    <source>
        <dbReference type="ARBA" id="ARBA00019235"/>
    </source>
</evidence>
<dbReference type="PANTHER" id="PTHR12670:SF1">
    <property type="entry name" value="NEUTRAL CERAMIDASE"/>
    <property type="match status" value="1"/>
</dbReference>
<keyword evidence="3" id="KW-0862">Zinc</keyword>
<keyword evidence="4" id="KW-0378">Hydrolase</keyword>
<dbReference type="GO" id="GO:0042759">
    <property type="term" value="P:long-chain fatty acid biosynthetic process"/>
    <property type="evidence" value="ECO:0007669"/>
    <property type="project" value="TreeGrafter"/>
</dbReference>
<evidence type="ECO:0000259" key="5">
    <source>
        <dbReference type="Pfam" id="PF04734"/>
    </source>
</evidence>
<evidence type="ECO:0000256" key="2">
    <source>
        <dbReference type="PIRSR" id="PIRSR606823-1"/>
    </source>
</evidence>
<evidence type="ECO:0000256" key="3">
    <source>
        <dbReference type="PIRSR" id="PIRSR606823-2"/>
    </source>
</evidence>
<gene>
    <name evidence="6" type="ORF">TTAC_LOCUS2813</name>
</gene>
<dbReference type="GO" id="GO:0046512">
    <property type="term" value="P:sphingosine biosynthetic process"/>
    <property type="evidence" value="ECO:0007669"/>
    <property type="project" value="TreeGrafter"/>
</dbReference>
<reference evidence="8" key="1">
    <citation type="submission" date="2017-02" db="UniProtKB">
        <authorList>
            <consortium name="WormBaseParasite"/>
        </authorList>
    </citation>
    <scope>IDENTIFICATION</scope>
</reference>
<keyword evidence="4" id="KW-0746">Sphingolipid metabolism</keyword>
<organism evidence="8">
    <name type="scientific">Hydatigena taeniaeformis</name>
    <name type="common">Feline tapeworm</name>
    <name type="synonym">Taenia taeniaeformis</name>
    <dbReference type="NCBI Taxonomy" id="6205"/>
    <lineage>
        <taxon>Eukaryota</taxon>
        <taxon>Metazoa</taxon>
        <taxon>Spiralia</taxon>
        <taxon>Lophotrochozoa</taxon>
        <taxon>Platyhelminthes</taxon>
        <taxon>Cestoda</taxon>
        <taxon>Eucestoda</taxon>
        <taxon>Cyclophyllidea</taxon>
        <taxon>Taeniidae</taxon>
        <taxon>Hydatigera</taxon>
    </lineage>
</organism>
<dbReference type="EMBL" id="UYWX01001539">
    <property type="protein sequence ID" value="VDM21224.1"/>
    <property type="molecule type" value="Genomic_DNA"/>
</dbReference>
<evidence type="ECO:0000313" key="6">
    <source>
        <dbReference type="EMBL" id="VDM21224.1"/>
    </source>
</evidence>
<keyword evidence="4" id="KW-0443">Lipid metabolism</keyword>
<dbReference type="GO" id="GO:0005576">
    <property type="term" value="C:extracellular region"/>
    <property type="evidence" value="ECO:0007669"/>
    <property type="project" value="TreeGrafter"/>
</dbReference>
<accession>A0A0R3WPY8</accession>
<evidence type="ECO:0000313" key="8">
    <source>
        <dbReference type="WBParaSite" id="TTAC_0000282801-mRNA-1"/>
    </source>
</evidence>
<dbReference type="WBParaSite" id="TTAC_0000282801-mRNA-1">
    <property type="protein sequence ID" value="TTAC_0000282801-mRNA-1"/>
    <property type="gene ID" value="TTAC_0000282801"/>
</dbReference>
<comment type="catalytic activity">
    <reaction evidence="4">
        <text>an N-acylsphing-4-enine + H2O = sphing-4-enine + a fatty acid</text>
        <dbReference type="Rhea" id="RHEA:20856"/>
        <dbReference type="ChEBI" id="CHEBI:15377"/>
        <dbReference type="ChEBI" id="CHEBI:28868"/>
        <dbReference type="ChEBI" id="CHEBI:52639"/>
        <dbReference type="ChEBI" id="CHEBI:57756"/>
        <dbReference type="EC" id="3.5.1.23"/>
    </reaction>
</comment>
<keyword evidence="7" id="KW-1185">Reference proteome</keyword>
<feature type="domain" description="Neutral/alkaline non-lysosomal ceramidase N-terminal" evidence="5">
    <location>
        <begin position="5"/>
        <end position="350"/>
    </location>
</feature>
<dbReference type="InterPro" id="IPR031329">
    <property type="entry name" value="NEUT/ALK_ceramidase_N"/>
</dbReference>
<dbReference type="AlphaFoldDB" id="A0A0R3WPY8"/>
<protein>
    <recommendedName>
        <fullName evidence="1 4">Neutral ceramidase</fullName>
        <ecNumber evidence="4">3.5.1.23</ecNumber>
    </recommendedName>
</protein>
<keyword evidence="3" id="KW-0479">Metal-binding</keyword>
<dbReference type="InterPro" id="IPR006823">
    <property type="entry name" value="Ceramidase_alk"/>
</dbReference>
<dbReference type="GO" id="GO:0017040">
    <property type="term" value="F:N-acylsphingosine amidohydrolase activity"/>
    <property type="evidence" value="ECO:0007669"/>
    <property type="project" value="UniProtKB-UniRule"/>
</dbReference>
<dbReference type="STRING" id="6205.A0A0R3WPY8"/>